<gene>
    <name evidence="2" type="ORF">FTOL_10033</name>
</gene>
<sequence length="425" mass="46880">MPSFQGIEVAIVTQPDDKKLPEFPLSDVSSQSALPSNGEVPPPDDSDSTCLRLDALQAQKASPRISVYIPSNPGTQFGIDYTFQEELPPSRYFYFKVFMNGRNIANCGVNPLKNPVGCITRALCEPSARWKYKEDGVLLIRDGIEARCFSFLPSTNQSVAEDGGLIELQVFRAKGRKRRIPAIESHRGQEAYGIGSPSGGLLDSPEEACFYDWILADSKESPFVSFRFHYRSLLNLRQLSLAPDSTELEEFANRVSAVSCVRPDDSSGLSKEQSNTCARPLPEVPTKKYIPNQDLESYTLVNTTSNLSVIQEEIEDDEGNITSSFPVRSDSLRGAKPIALELYGCEEVIECQASFAFKDSLVVNSEHLHAIHQCAISVVVEDATRTEEQDQAGEASDAVSIVAEAERSFKTGWRLSESEWMRGGA</sequence>
<dbReference type="EMBL" id="ONZP01000377">
    <property type="protein sequence ID" value="SPJ82628.1"/>
    <property type="molecule type" value="Genomic_DNA"/>
</dbReference>
<accession>A0AAE8MFL6</accession>
<reference evidence="2" key="1">
    <citation type="submission" date="2018-03" db="EMBL/GenBank/DDBJ databases">
        <authorList>
            <person name="Guldener U."/>
        </authorList>
    </citation>
    <scope>NUCLEOTIDE SEQUENCE</scope>
</reference>
<dbReference type="AlphaFoldDB" id="A0AAE8MFL6"/>
<organism evidence="2 3">
    <name type="scientific">Fusarium torulosum</name>
    <dbReference type="NCBI Taxonomy" id="33205"/>
    <lineage>
        <taxon>Eukaryota</taxon>
        <taxon>Fungi</taxon>
        <taxon>Dikarya</taxon>
        <taxon>Ascomycota</taxon>
        <taxon>Pezizomycotina</taxon>
        <taxon>Sordariomycetes</taxon>
        <taxon>Hypocreomycetidae</taxon>
        <taxon>Hypocreales</taxon>
        <taxon>Nectriaceae</taxon>
        <taxon>Fusarium</taxon>
    </lineage>
</organism>
<evidence type="ECO:0000313" key="3">
    <source>
        <dbReference type="Proteomes" id="UP001187734"/>
    </source>
</evidence>
<name>A0AAE8MFL6_9HYPO</name>
<comment type="caution">
    <text evidence="2">The sequence shown here is derived from an EMBL/GenBank/DDBJ whole genome shotgun (WGS) entry which is preliminary data.</text>
</comment>
<dbReference type="Proteomes" id="UP001187734">
    <property type="component" value="Unassembled WGS sequence"/>
</dbReference>
<protein>
    <submittedName>
        <fullName evidence="2">Uncharacterized protein</fullName>
    </submittedName>
</protein>
<evidence type="ECO:0000313" key="2">
    <source>
        <dbReference type="EMBL" id="SPJ82628.1"/>
    </source>
</evidence>
<keyword evidence="3" id="KW-1185">Reference proteome</keyword>
<evidence type="ECO:0000256" key="1">
    <source>
        <dbReference type="SAM" id="MobiDB-lite"/>
    </source>
</evidence>
<proteinExistence type="predicted"/>
<feature type="region of interest" description="Disordered" evidence="1">
    <location>
        <begin position="18"/>
        <end position="48"/>
    </location>
</feature>